<feature type="domain" description="LamG-like jellyroll fold" evidence="5">
    <location>
        <begin position="336"/>
        <end position="470"/>
    </location>
</feature>
<keyword evidence="1" id="KW-0732">Signal</keyword>
<dbReference type="PANTHER" id="PTHR24104:SF25">
    <property type="entry name" value="PROTEIN LIN-41"/>
    <property type="match status" value="1"/>
</dbReference>
<dbReference type="Gene3D" id="2.60.120.200">
    <property type="match status" value="1"/>
</dbReference>
<reference evidence="7" key="1">
    <citation type="submission" date="2021-02" db="EMBL/GenBank/DDBJ databases">
        <authorList>
            <person name="Nowell W R."/>
        </authorList>
    </citation>
    <scope>NUCLEOTIDE SEQUENCE</scope>
</reference>
<dbReference type="InterPro" id="IPR001258">
    <property type="entry name" value="NHL_repeat"/>
</dbReference>
<evidence type="ECO:0000256" key="1">
    <source>
        <dbReference type="ARBA" id="ARBA00022729"/>
    </source>
</evidence>
<accession>A0A8S2IBP1</accession>
<dbReference type="CDD" id="cd05819">
    <property type="entry name" value="NHL"/>
    <property type="match status" value="1"/>
</dbReference>
<dbReference type="SUPFAM" id="SSF63829">
    <property type="entry name" value="Calcium-dependent phosphotriesterase"/>
    <property type="match status" value="3"/>
</dbReference>
<comment type="caution">
    <text evidence="7">The sequence shown here is derived from an EMBL/GenBank/DDBJ whole genome shotgun (WGS) entry which is preliminary data.</text>
</comment>
<dbReference type="InterPro" id="IPR013320">
    <property type="entry name" value="ConA-like_dom_sf"/>
</dbReference>
<dbReference type="Gene3D" id="2.120.10.30">
    <property type="entry name" value="TolB, C-terminal domain"/>
    <property type="match status" value="2"/>
</dbReference>
<feature type="repeat" description="NHL" evidence="4">
    <location>
        <begin position="85"/>
        <end position="124"/>
    </location>
</feature>
<protein>
    <recommendedName>
        <fullName evidence="5">LamG-like jellyroll fold domain-containing protein</fullName>
    </recommendedName>
</protein>
<evidence type="ECO:0000313" key="8">
    <source>
        <dbReference type="Proteomes" id="UP000682733"/>
    </source>
</evidence>
<dbReference type="EMBL" id="CAJNOK010004997">
    <property type="protein sequence ID" value="CAF0956858.1"/>
    <property type="molecule type" value="Genomic_DNA"/>
</dbReference>
<dbReference type="Proteomes" id="UP000682733">
    <property type="component" value="Unassembled WGS sequence"/>
</dbReference>
<feature type="repeat" description="NHL" evidence="4">
    <location>
        <begin position="41"/>
        <end position="71"/>
    </location>
</feature>
<evidence type="ECO:0000313" key="6">
    <source>
        <dbReference type="EMBL" id="CAF0956858.1"/>
    </source>
</evidence>
<evidence type="ECO:0000256" key="4">
    <source>
        <dbReference type="PROSITE-ProRule" id="PRU00504"/>
    </source>
</evidence>
<evidence type="ECO:0000256" key="2">
    <source>
        <dbReference type="ARBA" id="ARBA00022737"/>
    </source>
</evidence>
<evidence type="ECO:0000256" key="3">
    <source>
        <dbReference type="ARBA" id="ARBA00023157"/>
    </source>
</evidence>
<feature type="repeat" description="NHL" evidence="4">
    <location>
        <begin position="555"/>
        <end position="594"/>
    </location>
</feature>
<organism evidence="7 8">
    <name type="scientific">Didymodactylos carnosus</name>
    <dbReference type="NCBI Taxonomy" id="1234261"/>
    <lineage>
        <taxon>Eukaryota</taxon>
        <taxon>Metazoa</taxon>
        <taxon>Spiralia</taxon>
        <taxon>Gnathifera</taxon>
        <taxon>Rotifera</taxon>
        <taxon>Eurotatoria</taxon>
        <taxon>Bdelloidea</taxon>
        <taxon>Philodinida</taxon>
        <taxon>Philodinidae</taxon>
        <taxon>Didymodactylos</taxon>
    </lineage>
</organism>
<feature type="non-terminal residue" evidence="7">
    <location>
        <position position="1"/>
    </location>
</feature>
<name>A0A8S2IBP1_9BILA</name>
<dbReference type="PROSITE" id="PS51125">
    <property type="entry name" value="NHL"/>
    <property type="match status" value="3"/>
</dbReference>
<evidence type="ECO:0000313" key="7">
    <source>
        <dbReference type="EMBL" id="CAF3729982.1"/>
    </source>
</evidence>
<keyword evidence="2" id="KW-0677">Repeat</keyword>
<dbReference type="InterPro" id="IPR013658">
    <property type="entry name" value="SGL"/>
</dbReference>
<dbReference type="InterPro" id="IPR006558">
    <property type="entry name" value="LamG-like"/>
</dbReference>
<proteinExistence type="predicted"/>
<dbReference type="Pfam" id="PF08450">
    <property type="entry name" value="SGL"/>
    <property type="match status" value="1"/>
</dbReference>
<dbReference type="PANTHER" id="PTHR24104">
    <property type="entry name" value="E3 UBIQUITIN-PROTEIN LIGASE NHLRC1-RELATED"/>
    <property type="match status" value="1"/>
</dbReference>
<dbReference type="EMBL" id="CAJOBA010005002">
    <property type="protein sequence ID" value="CAF3729982.1"/>
    <property type="molecule type" value="Genomic_DNA"/>
</dbReference>
<dbReference type="Pfam" id="PF13385">
    <property type="entry name" value="Laminin_G_3"/>
    <property type="match status" value="1"/>
</dbReference>
<sequence>MHKVTRTDASGNIYAINANRGNVEKFAPNKPSSPTVVASGLYNPWGIFVTPNGTVYVSDTFNHQVKRYDVGANAATGGVVVAGGRGEGPNPDQLAYPDGIFVDCSGNVYIADSHNNRIQRWAPGATVGCTVAGQSLCGGSGLQDLNNPIAVHLDQQGNMFVLDSSNYRVIKYPPGAKSGTSVAGNGQLLNGFNAAIGFYVDACDTLYIGATRGVIKFPPGSNGTGIPVLQVGYTGGITVGTDGSIYAALRGDNLVQKYALDSSSSIVTSVCYNTSGPNSLLLYFPLNYNTNGQGIAVPVSLLVGTLTYTNGIIDGAGIFDGKSALSILDSLLLRPKQFTICAFIKPTVANQNGRILEKGSSNSFWLRLTNGKGEVGYSVAAAGSDRYYNEAFSSSTIPINVWTCLCGVFDGQTLKIYVNGVLSGSKDTKSGTVPDFSIQPVVIGGLYSGNGYFTGSIEQVRLYSLALCASALPCSTSQQSSTAAPREIFKVERTGNVYRITDRYDVGANAATGGVVVAGGHGPGTAQNQLNQPRGIFRWAPGATVGCTVAGNANGQAGKGLSQLNYPIEVQVDKQGNLFVLDQGNYRVLKFTPGSSVGVSVAGNGNKANGFDTAIGFYVDSCDTVYIGAAKGVIKFPAGSNGTGIPVLQVGFTGGITTDKSGNLYVGSRGGNAVRKYTLIKASAQTTVQPVTTKTNNFDIVFCVDGISGDVTIEKRDVSQRYSRASTLINPNSDANKNLISNQSDCAKSTCQITYDHKIQNSIGNTTNVSLSLVDTNNKPVVVPATFVSVTNITPVSSTPITST</sequence>
<dbReference type="SMART" id="SM00560">
    <property type="entry name" value="LamGL"/>
    <property type="match status" value="1"/>
</dbReference>
<dbReference type="SUPFAM" id="SSF49899">
    <property type="entry name" value="Concanavalin A-like lectins/glucanases"/>
    <property type="match status" value="1"/>
</dbReference>
<keyword evidence="3" id="KW-1015">Disulfide bond</keyword>
<dbReference type="AlphaFoldDB" id="A0A8S2IBP1"/>
<dbReference type="GO" id="GO:0008270">
    <property type="term" value="F:zinc ion binding"/>
    <property type="evidence" value="ECO:0007669"/>
    <property type="project" value="UniProtKB-KW"/>
</dbReference>
<dbReference type="Proteomes" id="UP000677228">
    <property type="component" value="Unassembled WGS sequence"/>
</dbReference>
<dbReference type="InterPro" id="IPR050952">
    <property type="entry name" value="TRIM-NHL_E3_ligases"/>
</dbReference>
<gene>
    <name evidence="6" type="ORF">OVA965_LOCUS12428</name>
    <name evidence="7" type="ORF">TMI583_LOCUS12432</name>
</gene>
<dbReference type="InterPro" id="IPR011042">
    <property type="entry name" value="6-blade_b-propeller_TolB-like"/>
</dbReference>
<evidence type="ECO:0000259" key="5">
    <source>
        <dbReference type="SMART" id="SM00560"/>
    </source>
</evidence>